<protein>
    <submittedName>
        <fullName evidence="1">(thale cress) hypothetical protein</fullName>
    </submittedName>
</protein>
<evidence type="ECO:0000313" key="1">
    <source>
        <dbReference type="EMBL" id="CAD5326861.1"/>
    </source>
</evidence>
<dbReference type="AlphaFoldDB" id="A0A7G2EUF2"/>
<proteinExistence type="predicted"/>
<dbReference type="PANTHER" id="PTHR31973">
    <property type="entry name" value="POLYPROTEIN, PUTATIVE-RELATED"/>
    <property type="match status" value="1"/>
</dbReference>
<name>A0A7G2EUF2_ARATH</name>
<evidence type="ECO:0000313" key="2">
    <source>
        <dbReference type="Proteomes" id="UP000516314"/>
    </source>
</evidence>
<organism evidence="1 2">
    <name type="scientific">Arabidopsis thaliana</name>
    <name type="common">Mouse-ear cress</name>
    <dbReference type="NCBI Taxonomy" id="3702"/>
    <lineage>
        <taxon>Eukaryota</taxon>
        <taxon>Viridiplantae</taxon>
        <taxon>Streptophyta</taxon>
        <taxon>Embryophyta</taxon>
        <taxon>Tracheophyta</taxon>
        <taxon>Spermatophyta</taxon>
        <taxon>Magnoliopsida</taxon>
        <taxon>eudicotyledons</taxon>
        <taxon>Gunneridae</taxon>
        <taxon>Pentapetalae</taxon>
        <taxon>rosids</taxon>
        <taxon>malvids</taxon>
        <taxon>Brassicales</taxon>
        <taxon>Brassicaceae</taxon>
        <taxon>Camelineae</taxon>
        <taxon>Arabidopsis</taxon>
    </lineage>
</organism>
<dbReference type="PANTHER" id="PTHR31973:SF187">
    <property type="entry name" value="MUTATOR TRANSPOSASE MUDRA PROTEIN"/>
    <property type="match status" value="1"/>
</dbReference>
<dbReference type="Proteomes" id="UP000516314">
    <property type="component" value="Chromosome 4"/>
</dbReference>
<accession>A0A7G2EUF2</accession>
<gene>
    <name evidence="1" type="ORF">AT9943_LOCUS14598</name>
</gene>
<sequence length="130" mass="15274">MCARHIYGNLKKMFPHQGFKEAVLATIMEKNPKNCSLAFFTPTSFCVDVQNKISESFNNVIDPTRYIPMVEMLETIRRRTMVRIKMRKTKTDNHLGKLPSKIVEMIEMEREKLNFCKVVPRSFRDQKKSS</sequence>
<dbReference type="EMBL" id="LR881469">
    <property type="protein sequence ID" value="CAD5326861.1"/>
    <property type="molecule type" value="Genomic_DNA"/>
</dbReference>
<reference evidence="1 2" key="1">
    <citation type="submission" date="2020-09" db="EMBL/GenBank/DDBJ databases">
        <authorList>
            <person name="Ashkenazy H."/>
        </authorList>
    </citation>
    <scope>NUCLEOTIDE SEQUENCE [LARGE SCALE GENOMIC DNA]</scope>
    <source>
        <strain evidence="2">cv. Cdm-0</strain>
    </source>
</reference>